<evidence type="ECO:0000313" key="3">
    <source>
        <dbReference type="EMBL" id="KAA2362845.1"/>
    </source>
</evidence>
<protein>
    <submittedName>
        <fullName evidence="3">Uncharacterized protein</fullName>
    </submittedName>
</protein>
<dbReference type="AlphaFoldDB" id="A0A5B3FN08"/>
<feature type="signal peptide" evidence="2">
    <location>
        <begin position="1"/>
        <end position="19"/>
    </location>
</feature>
<dbReference type="GeneID" id="92756750"/>
<keyword evidence="2" id="KW-0732">Signal</keyword>
<evidence type="ECO:0000313" key="4">
    <source>
        <dbReference type="Proteomes" id="UP000323567"/>
    </source>
</evidence>
<proteinExistence type="predicted"/>
<organism evidence="3 4">
    <name type="scientific">Alistipes shahii</name>
    <dbReference type="NCBI Taxonomy" id="328814"/>
    <lineage>
        <taxon>Bacteria</taxon>
        <taxon>Pseudomonadati</taxon>
        <taxon>Bacteroidota</taxon>
        <taxon>Bacteroidia</taxon>
        <taxon>Bacteroidales</taxon>
        <taxon>Rikenellaceae</taxon>
        <taxon>Alistipes</taxon>
    </lineage>
</organism>
<dbReference type="EMBL" id="VVXK01000073">
    <property type="protein sequence ID" value="KAA2362845.1"/>
    <property type="molecule type" value="Genomic_DNA"/>
</dbReference>
<accession>A0A5B3FN08</accession>
<evidence type="ECO:0000256" key="1">
    <source>
        <dbReference type="SAM" id="MobiDB-lite"/>
    </source>
</evidence>
<feature type="compositionally biased region" description="Basic residues" evidence="1">
    <location>
        <begin position="143"/>
        <end position="162"/>
    </location>
</feature>
<dbReference type="PROSITE" id="PS51257">
    <property type="entry name" value="PROKAR_LIPOPROTEIN"/>
    <property type="match status" value="1"/>
</dbReference>
<dbReference type="RefSeq" id="WP_015547142.1">
    <property type="nucleotide sequence ID" value="NZ_CATXTW010000030.1"/>
</dbReference>
<feature type="region of interest" description="Disordered" evidence="1">
    <location>
        <begin position="143"/>
        <end position="177"/>
    </location>
</feature>
<evidence type="ECO:0000256" key="2">
    <source>
        <dbReference type="SAM" id="SignalP"/>
    </source>
</evidence>
<name>A0A5B3FN08_9BACT</name>
<sequence>MKKIGLLLFFAVFACSLSAQNRLSVFIGNANRYASVDLSDFCRRLCVEYDISAESLNNYYRRCGRDWGHVGLALEIARTSGRSMRDICDYYRRYKSEGWGRILIELGIGPESSYCAPFYDRVHCHSDYWHEHYDSYCKRHGKYHPHKHGYKKHPKYGKRKYGRYHDDDYDDDEDDDD</sequence>
<comment type="caution">
    <text evidence="3">The sequence shown here is derived from an EMBL/GenBank/DDBJ whole genome shotgun (WGS) entry which is preliminary data.</text>
</comment>
<gene>
    <name evidence="3" type="ORF">F2Y13_16305</name>
</gene>
<reference evidence="3 4" key="1">
    <citation type="journal article" date="2019" name="Nat. Med.">
        <title>A library of human gut bacterial isolates paired with longitudinal multiomics data enables mechanistic microbiome research.</title>
        <authorList>
            <person name="Poyet M."/>
            <person name="Groussin M."/>
            <person name="Gibbons S.M."/>
            <person name="Avila-Pacheco J."/>
            <person name="Jiang X."/>
            <person name="Kearney S.M."/>
            <person name="Perrotta A.R."/>
            <person name="Berdy B."/>
            <person name="Zhao S."/>
            <person name="Lieberman T.D."/>
            <person name="Swanson P.K."/>
            <person name="Smith M."/>
            <person name="Roesemann S."/>
            <person name="Alexander J.E."/>
            <person name="Rich S.A."/>
            <person name="Livny J."/>
            <person name="Vlamakis H."/>
            <person name="Clish C."/>
            <person name="Bullock K."/>
            <person name="Deik A."/>
            <person name="Scott J."/>
            <person name="Pierce K.A."/>
            <person name="Xavier R.J."/>
            <person name="Alm E.J."/>
        </authorList>
    </citation>
    <scope>NUCLEOTIDE SEQUENCE [LARGE SCALE GENOMIC DNA]</scope>
    <source>
        <strain evidence="3 4">BIOML-A2</strain>
    </source>
</reference>
<dbReference type="Proteomes" id="UP000323567">
    <property type="component" value="Unassembled WGS sequence"/>
</dbReference>
<feature type="compositionally biased region" description="Acidic residues" evidence="1">
    <location>
        <begin position="167"/>
        <end position="177"/>
    </location>
</feature>
<feature type="chain" id="PRO_5022861930" evidence="2">
    <location>
        <begin position="20"/>
        <end position="177"/>
    </location>
</feature>